<reference evidence="1" key="1">
    <citation type="journal article" date="2015" name="Nature">
        <title>Complex archaea that bridge the gap between prokaryotes and eukaryotes.</title>
        <authorList>
            <person name="Spang A."/>
            <person name="Saw J.H."/>
            <person name="Jorgensen S.L."/>
            <person name="Zaremba-Niedzwiedzka K."/>
            <person name="Martijn J."/>
            <person name="Lind A.E."/>
            <person name="van Eijk R."/>
            <person name="Schleper C."/>
            <person name="Guy L."/>
            <person name="Ettema T.J."/>
        </authorList>
    </citation>
    <scope>NUCLEOTIDE SEQUENCE</scope>
</reference>
<organism evidence="1">
    <name type="scientific">marine sediment metagenome</name>
    <dbReference type="NCBI Taxonomy" id="412755"/>
    <lineage>
        <taxon>unclassified sequences</taxon>
        <taxon>metagenomes</taxon>
        <taxon>ecological metagenomes</taxon>
    </lineage>
</organism>
<dbReference type="AlphaFoldDB" id="A0A0F9RHW7"/>
<dbReference type="EMBL" id="LAZR01002870">
    <property type="protein sequence ID" value="KKN24626.1"/>
    <property type="molecule type" value="Genomic_DNA"/>
</dbReference>
<evidence type="ECO:0000313" key="1">
    <source>
        <dbReference type="EMBL" id="KKN24626.1"/>
    </source>
</evidence>
<comment type="caution">
    <text evidence="1">The sequence shown here is derived from an EMBL/GenBank/DDBJ whole genome shotgun (WGS) entry which is preliminary data.</text>
</comment>
<sequence>MEHKLQQAYESLVPGDQLVIDAMIVTLAKKDKQIRDLVRAIHKDLEGSDDG</sequence>
<protein>
    <submittedName>
        <fullName evidence="1">Uncharacterized protein</fullName>
    </submittedName>
</protein>
<proteinExistence type="predicted"/>
<gene>
    <name evidence="1" type="ORF">LCGC14_0893100</name>
</gene>
<name>A0A0F9RHW7_9ZZZZ</name>
<accession>A0A0F9RHW7</accession>